<organism evidence="15 16">
    <name type="scientific">Empedobacter falsenii</name>
    <dbReference type="NCBI Taxonomy" id="343874"/>
    <lineage>
        <taxon>Bacteria</taxon>
        <taxon>Pseudomonadati</taxon>
        <taxon>Bacteroidota</taxon>
        <taxon>Flavobacteriia</taxon>
        <taxon>Flavobacteriales</taxon>
        <taxon>Weeksellaceae</taxon>
        <taxon>Empedobacter</taxon>
    </lineage>
</organism>
<feature type="domain" description="Secretion system C-terminal sorting" evidence="14">
    <location>
        <begin position="795"/>
        <end position="867"/>
    </location>
</feature>
<dbReference type="Gene3D" id="1.10.390.10">
    <property type="entry name" value="Neutral Protease Domain 2"/>
    <property type="match status" value="1"/>
</dbReference>
<dbReference type="Pfam" id="PF02128">
    <property type="entry name" value="Peptidase_M36"/>
    <property type="match status" value="1"/>
</dbReference>
<dbReference type="Gene3D" id="3.10.170.10">
    <property type="match status" value="1"/>
</dbReference>
<evidence type="ECO:0000313" key="15">
    <source>
        <dbReference type="EMBL" id="WIH98114.1"/>
    </source>
</evidence>
<dbReference type="PANTHER" id="PTHR33478:SF1">
    <property type="entry name" value="EXTRACELLULAR METALLOPROTEINASE MEP"/>
    <property type="match status" value="1"/>
</dbReference>
<dbReference type="SUPFAM" id="SSF55486">
    <property type="entry name" value="Metalloproteases ('zincins'), catalytic domain"/>
    <property type="match status" value="1"/>
</dbReference>
<keyword evidence="4" id="KW-0964">Secreted</keyword>
<keyword evidence="8" id="KW-0378">Hydrolase</keyword>
<evidence type="ECO:0000256" key="8">
    <source>
        <dbReference type="ARBA" id="ARBA00022801"/>
    </source>
</evidence>
<sequence>MKKNFTLIFSAFLLSMTAQAQNAEQLIDNYQLQRSGNNVEYKFVQTINDEKDQTQRVFTQRTFQGIPVYNSYTTYLVKNNQVVSALTSENFNSELKSAAVTPTLTSQQVLQNIAQSEGLKLITNESSDEFGVHFTKDDTSELVYFINDQKEAILSYTLSYRLFNEKQNDVIHVVVDAKNGTIIDKHNTTLSCNFDHGAFHNENLAHFNKADWDWLYDDGNNVASAQYNIYKLPIEAPNRGNRSIVNLSISNTTASPNGWHNVADGTIKTRTEGNNVRAVRDHNSTAYNTFNSIANTVTINNNDYADAGESLNFDFPVDFSLNPFKNWQAATTNLFYMNNMMHDILYNYGFTEVNGNFQKDNYGKGATGNDDVVALAQTRFNEGVLNNATFATPADGKSPRMAMYLWNPPANADTDPLTINSPSTIAGKYSVFFSPFGAELPTTALTKDLALLRKSETEGNEFDGCGTIINTAEIADKIAVVYKGGSCNYVTKAKNAQNAGAKALIIINNIGGNFTITGNDSSITIPVVGLTRINGDKIKNELINGTIVNASLQHKDIPYADGSFDNGIIAHEYGHGVSNRLTGPITNSNCLGNLEQMGEGWSDFFALMLTQLPGDTGSTKRGIGTFATSQSVDGNGIRPTPYSTDMTINPAKYSFLKSYGNNDSPHRTGYVWASMIWDMNWKLIDKYGFSPDLYNGKAGNNMALQLVMTGLKLQTCSPGFVDGRDAILMADEQLYEGANKCEIWEAFANRGLGYSASQGSVFSRIDGTEAFDMPPADVLNCDLSTSNLKESSLQMYPNPAKDMVYIMDKSIKNDIKVDIVDMTGKVVSTKTVKFDGQKGSVETNNLPKGVYILKFKTDQGTVTKKLIKN</sequence>
<dbReference type="CDD" id="cd09596">
    <property type="entry name" value="M36"/>
    <property type="match status" value="1"/>
</dbReference>
<evidence type="ECO:0000256" key="12">
    <source>
        <dbReference type="SAM" id="SignalP"/>
    </source>
</evidence>
<evidence type="ECO:0000256" key="7">
    <source>
        <dbReference type="ARBA" id="ARBA00022729"/>
    </source>
</evidence>
<keyword evidence="6" id="KW-0479">Metal-binding</keyword>
<reference evidence="15 16" key="1">
    <citation type="submission" date="2022-09" db="EMBL/GenBank/DDBJ databases">
        <title>Whole genome sequencing analysis of tet(X)-positive Empedobacter falsenii YWS9-3.</title>
        <authorList>
            <person name="Chen C."/>
            <person name="Lv Y.-L."/>
        </authorList>
    </citation>
    <scope>NUCLEOTIDE SEQUENCE [LARGE SCALE GENOMIC DNA]</scope>
    <source>
        <strain evidence="15 16">YWS9-3_T</strain>
    </source>
</reference>
<comment type="subcellular location">
    <subcellularLocation>
        <location evidence="2">Secreted</location>
    </subcellularLocation>
</comment>
<dbReference type="InterPro" id="IPR027268">
    <property type="entry name" value="Peptidase_M4/M1_CTD_sf"/>
</dbReference>
<dbReference type="InterPro" id="IPR050371">
    <property type="entry name" value="Fungal_virulence_M36"/>
</dbReference>
<evidence type="ECO:0000256" key="1">
    <source>
        <dbReference type="ARBA" id="ARBA00001947"/>
    </source>
</evidence>
<evidence type="ECO:0000256" key="11">
    <source>
        <dbReference type="ARBA" id="ARBA00023145"/>
    </source>
</evidence>
<keyword evidence="11" id="KW-0865">Zymogen</keyword>
<name>A0ABY8V8U7_9FLAO</name>
<gene>
    <name evidence="15" type="ORF">OBA43_04045</name>
</gene>
<evidence type="ECO:0000259" key="14">
    <source>
        <dbReference type="Pfam" id="PF18962"/>
    </source>
</evidence>
<dbReference type="InterPro" id="IPR003137">
    <property type="entry name" value="PA_domain"/>
</dbReference>
<evidence type="ECO:0000256" key="4">
    <source>
        <dbReference type="ARBA" id="ARBA00022525"/>
    </source>
</evidence>
<evidence type="ECO:0000256" key="5">
    <source>
        <dbReference type="ARBA" id="ARBA00022670"/>
    </source>
</evidence>
<evidence type="ECO:0000259" key="13">
    <source>
        <dbReference type="Pfam" id="PF02225"/>
    </source>
</evidence>
<feature type="chain" id="PRO_5046644688" evidence="12">
    <location>
        <begin position="21"/>
        <end position="869"/>
    </location>
</feature>
<dbReference type="InterPro" id="IPR001842">
    <property type="entry name" value="Peptidase_M36"/>
</dbReference>
<comment type="similarity">
    <text evidence="3">Belongs to the peptidase M36 family.</text>
</comment>
<dbReference type="NCBIfam" id="TIGR04183">
    <property type="entry name" value="Por_Secre_tail"/>
    <property type="match status" value="1"/>
</dbReference>
<protein>
    <submittedName>
        <fullName evidence="15">M36 family metallopeptidase</fullName>
    </submittedName>
</protein>
<evidence type="ECO:0000256" key="9">
    <source>
        <dbReference type="ARBA" id="ARBA00022833"/>
    </source>
</evidence>
<keyword evidence="5" id="KW-0645">Protease</keyword>
<dbReference type="EMBL" id="CP106831">
    <property type="protein sequence ID" value="WIH98114.1"/>
    <property type="molecule type" value="Genomic_DNA"/>
</dbReference>
<dbReference type="InterPro" id="IPR046450">
    <property type="entry name" value="PA_dom_sf"/>
</dbReference>
<evidence type="ECO:0000256" key="3">
    <source>
        <dbReference type="ARBA" id="ARBA00006006"/>
    </source>
</evidence>
<evidence type="ECO:0000256" key="10">
    <source>
        <dbReference type="ARBA" id="ARBA00023049"/>
    </source>
</evidence>
<dbReference type="SUPFAM" id="SSF52025">
    <property type="entry name" value="PA domain"/>
    <property type="match status" value="1"/>
</dbReference>
<feature type="signal peptide" evidence="12">
    <location>
        <begin position="1"/>
        <end position="20"/>
    </location>
</feature>
<dbReference type="Proteomes" id="UP001223501">
    <property type="component" value="Chromosome"/>
</dbReference>
<dbReference type="Pfam" id="PF02225">
    <property type="entry name" value="PA"/>
    <property type="match status" value="1"/>
</dbReference>
<accession>A0ABY8V8U7</accession>
<evidence type="ECO:0000256" key="6">
    <source>
        <dbReference type="ARBA" id="ARBA00022723"/>
    </source>
</evidence>
<evidence type="ECO:0000256" key="2">
    <source>
        <dbReference type="ARBA" id="ARBA00004613"/>
    </source>
</evidence>
<comment type="cofactor">
    <cofactor evidence="1">
        <name>Zn(2+)</name>
        <dbReference type="ChEBI" id="CHEBI:29105"/>
    </cofactor>
</comment>
<keyword evidence="7 12" id="KW-0732">Signal</keyword>
<dbReference type="InterPro" id="IPR026444">
    <property type="entry name" value="Secre_tail"/>
</dbReference>
<keyword evidence="10" id="KW-0482">Metalloprotease</keyword>
<dbReference type="Pfam" id="PF18962">
    <property type="entry name" value="Por_Secre_tail"/>
    <property type="match status" value="1"/>
</dbReference>
<evidence type="ECO:0000313" key="16">
    <source>
        <dbReference type="Proteomes" id="UP001223501"/>
    </source>
</evidence>
<dbReference type="RefSeq" id="WP_284583955.1">
    <property type="nucleotide sequence ID" value="NZ_CP106831.1"/>
</dbReference>
<proteinExistence type="inferred from homology"/>
<feature type="domain" description="PA" evidence="13">
    <location>
        <begin position="464"/>
        <end position="538"/>
    </location>
</feature>
<dbReference type="Gene3D" id="3.50.30.30">
    <property type="match status" value="1"/>
</dbReference>
<dbReference type="CDD" id="cd04818">
    <property type="entry name" value="PA_subtilisin_1"/>
    <property type="match status" value="1"/>
</dbReference>
<keyword evidence="16" id="KW-1185">Reference proteome</keyword>
<dbReference type="Gene3D" id="3.10.450.40">
    <property type="match status" value="1"/>
</dbReference>
<keyword evidence="9" id="KW-0862">Zinc</keyword>
<dbReference type="PANTHER" id="PTHR33478">
    <property type="entry name" value="EXTRACELLULAR METALLOPROTEINASE MEP"/>
    <property type="match status" value="1"/>
</dbReference>